<evidence type="ECO:0000256" key="3">
    <source>
        <dbReference type="ARBA" id="ARBA00022516"/>
    </source>
</evidence>
<reference evidence="10" key="1">
    <citation type="submission" date="2020-06" db="EMBL/GenBank/DDBJ databases">
        <title>WGS assembly of Ceratodon purpureus strain R40.</title>
        <authorList>
            <person name="Carey S.B."/>
            <person name="Jenkins J."/>
            <person name="Shu S."/>
            <person name="Lovell J.T."/>
            <person name="Sreedasyam A."/>
            <person name="Maumus F."/>
            <person name="Tiley G.P."/>
            <person name="Fernandez-Pozo N."/>
            <person name="Barry K."/>
            <person name="Chen C."/>
            <person name="Wang M."/>
            <person name="Lipzen A."/>
            <person name="Daum C."/>
            <person name="Saski C.A."/>
            <person name="Payton A.C."/>
            <person name="Mcbreen J.C."/>
            <person name="Conrad R.E."/>
            <person name="Kollar L.M."/>
            <person name="Olsson S."/>
            <person name="Huttunen S."/>
            <person name="Landis J.B."/>
            <person name="Wickett N.J."/>
            <person name="Johnson M.G."/>
            <person name="Rensing S.A."/>
            <person name="Grimwood J."/>
            <person name="Schmutz J."/>
            <person name="Mcdaniel S.F."/>
        </authorList>
    </citation>
    <scope>NUCLEOTIDE SEQUENCE</scope>
    <source>
        <strain evidence="10">R40</strain>
    </source>
</reference>
<evidence type="ECO:0000256" key="2">
    <source>
        <dbReference type="ARBA" id="ARBA00012650"/>
    </source>
</evidence>
<evidence type="ECO:0000256" key="5">
    <source>
        <dbReference type="ARBA" id="ARBA00022679"/>
    </source>
</evidence>
<dbReference type="GO" id="GO:0016906">
    <property type="term" value="F:sterol 3-beta-glucosyltransferase activity"/>
    <property type="evidence" value="ECO:0007669"/>
    <property type="project" value="UniProtKB-EC"/>
</dbReference>
<dbReference type="PANTHER" id="PTHR48050:SF13">
    <property type="entry name" value="STEROL 3-BETA-GLUCOSYLTRANSFERASE UGT80A2"/>
    <property type="match status" value="1"/>
</dbReference>
<dbReference type="InterPro" id="IPR050426">
    <property type="entry name" value="Glycosyltransferase_28"/>
</dbReference>
<dbReference type="GO" id="GO:0009791">
    <property type="term" value="P:post-embryonic development"/>
    <property type="evidence" value="ECO:0007669"/>
    <property type="project" value="UniProtKB-ARBA"/>
</dbReference>
<dbReference type="CDD" id="cd03784">
    <property type="entry name" value="GT1_Gtf-like"/>
    <property type="match status" value="1"/>
</dbReference>
<dbReference type="FunFam" id="3.40.50.2000:FF:000030">
    <property type="entry name" value="Sterol 3-beta-glucosyltransferase UGT80A2"/>
    <property type="match status" value="1"/>
</dbReference>
<keyword evidence="11" id="KW-1185">Reference proteome</keyword>
<evidence type="ECO:0000256" key="7">
    <source>
        <dbReference type="SAM" id="MobiDB-lite"/>
    </source>
</evidence>
<keyword evidence="3" id="KW-0444">Lipid biosynthesis</keyword>
<keyword evidence="5" id="KW-0808">Transferase</keyword>
<evidence type="ECO:0000313" key="10">
    <source>
        <dbReference type="EMBL" id="KAG0578723.1"/>
    </source>
</evidence>
<dbReference type="SUPFAM" id="SSF53756">
    <property type="entry name" value="UDP-Glycosyltransferase/glycogen phosphorylase"/>
    <property type="match status" value="1"/>
</dbReference>
<evidence type="ECO:0000313" key="11">
    <source>
        <dbReference type="Proteomes" id="UP000822688"/>
    </source>
</evidence>
<dbReference type="InterPro" id="IPR004276">
    <property type="entry name" value="GlycoTrans_28_N"/>
</dbReference>
<organism evidence="10 11">
    <name type="scientific">Ceratodon purpureus</name>
    <name type="common">Fire moss</name>
    <name type="synonym">Dicranum purpureum</name>
    <dbReference type="NCBI Taxonomy" id="3225"/>
    <lineage>
        <taxon>Eukaryota</taxon>
        <taxon>Viridiplantae</taxon>
        <taxon>Streptophyta</taxon>
        <taxon>Embryophyta</taxon>
        <taxon>Bryophyta</taxon>
        <taxon>Bryophytina</taxon>
        <taxon>Bryopsida</taxon>
        <taxon>Dicranidae</taxon>
        <taxon>Pseudoditrichales</taxon>
        <taxon>Ditrichaceae</taxon>
        <taxon>Ceratodon</taxon>
    </lineage>
</organism>
<dbReference type="Pfam" id="PF03033">
    <property type="entry name" value="Glyco_transf_28"/>
    <property type="match status" value="1"/>
</dbReference>
<sequence length="851" mass="92869">MTMPGEDGTAAVGSYVPPGASSTTSKPFPNSPQVPLQTTFPTQIPPEVLPSLAANAGPGQNNGSSGILSALLSEDSTERGLLSEASSMDVGDAMTWPGRDRPTQIAPKETPLGNGIPSPTSTRPDLSKGFTHDPVLNNVNVKGGLVPGGKPPLGPKLKDYSKVTATHSEPHLPVALGDIEQHREPQPFSLHSPFFDSKPASDHRPPIEEARTTLQATQSLPVWMPSTVSATTAPEDIAEEVTAIKTPPLTPRAFEESNHSNLSNHINPDIGTPVKDQMPRATSMPVANYPDQMKLHAQLTHSTTEKRRIQKNIDNANVRVVAEAKLSDRKKKKLMKQFANIQTDGGVEFDLARSGRLARDLFGEHVMDEEESDHGIAEEWEGDEEFDQKPIPPLKIVMLIVGTRGDVQPFIAIGKKLQEYGHQVRLASHANFRDFVKKEGLEFYPLGGDPKVLAEYMVKNKGFLPSGPSEISVQRKQIKSIVYSLLDACIKPDSDSGVPFRPHAIIANPPAYGHVHVAEFLKVPLHIFFTMPWTATSAFPHPLSRSRQPGGNRLSYQVVDSLIWLGIRGIINSFRKKYLKLRPITYLSGSQGSISDLPTGYIWSPHLVPKPKDWGPLVDVVGFCFLNLASNYKPPEALANWLNAGPPPIYIGFGSLPVEDPEGMTKVIIEALNKTGQRGIIGRGWGGIGNLPGPAPDNVYLLSDCPHDWLFPRCAAVVHHGGAGTTAAGLKAACPTTIVPFFGDQPFWGERVREKGVGPAPIPVKHFDLDKLVSAIEFMLDPSVKESALELAKAMEKEDGIQGAVNAFHKHIHKELPNISVDTPLEDLQHQHRHQGIFFRIKRKCKSIIHH</sequence>
<protein>
    <recommendedName>
        <fullName evidence="2">sterol 3beta-glucosyltransferase</fullName>
        <ecNumber evidence="2">2.4.1.173</ecNumber>
    </recommendedName>
</protein>
<feature type="domain" description="Glycosyltransferase family 28 N-terminal" evidence="8">
    <location>
        <begin position="396"/>
        <end position="540"/>
    </location>
</feature>
<feature type="region of interest" description="Disordered" evidence="7">
    <location>
        <begin position="1"/>
        <end position="124"/>
    </location>
</feature>
<evidence type="ECO:0000256" key="6">
    <source>
        <dbReference type="ARBA" id="ARBA00023098"/>
    </source>
</evidence>
<dbReference type="EC" id="2.4.1.173" evidence="2"/>
<keyword evidence="4" id="KW-0328">Glycosyltransferase</keyword>
<dbReference type="GO" id="GO:0005975">
    <property type="term" value="P:carbohydrate metabolic process"/>
    <property type="evidence" value="ECO:0007669"/>
    <property type="project" value="InterPro"/>
</dbReference>
<dbReference type="AlphaFoldDB" id="A0A8T0I8G8"/>
<feature type="compositionally biased region" description="Polar residues" evidence="7">
    <location>
        <begin position="58"/>
        <end position="67"/>
    </location>
</feature>
<evidence type="ECO:0000259" key="9">
    <source>
        <dbReference type="Pfam" id="PF06722"/>
    </source>
</evidence>
<comment type="similarity">
    <text evidence="1">Belongs to the glycosyltransferase 28 family.</text>
</comment>
<evidence type="ECO:0000259" key="8">
    <source>
        <dbReference type="Pfam" id="PF03033"/>
    </source>
</evidence>
<evidence type="ECO:0000256" key="1">
    <source>
        <dbReference type="ARBA" id="ARBA00006962"/>
    </source>
</evidence>
<comment type="caution">
    <text evidence="10">The sequence shown here is derived from an EMBL/GenBank/DDBJ whole genome shotgun (WGS) entry which is preliminary data.</text>
</comment>
<dbReference type="FunFam" id="3.40.50.2000:FF:000009">
    <property type="entry name" value="Sterol 3-beta-glucosyltransferase UGT80A2"/>
    <property type="match status" value="1"/>
</dbReference>
<dbReference type="Gene3D" id="3.40.50.2000">
    <property type="entry name" value="Glycogen Phosphorylase B"/>
    <property type="match status" value="2"/>
</dbReference>
<dbReference type="InterPro" id="IPR002213">
    <property type="entry name" value="UDP_glucos_trans"/>
</dbReference>
<dbReference type="EMBL" id="CM026424">
    <property type="protein sequence ID" value="KAG0578723.1"/>
    <property type="molecule type" value="Genomic_DNA"/>
</dbReference>
<dbReference type="InterPro" id="IPR010610">
    <property type="entry name" value="EryCIII-like_C"/>
</dbReference>
<gene>
    <name evidence="10" type="ORF">KC19_4G045100</name>
</gene>
<evidence type="ECO:0000256" key="4">
    <source>
        <dbReference type="ARBA" id="ARBA00022676"/>
    </source>
</evidence>
<name>A0A8T0I8G8_CERPU</name>
<proteinExistence type="inferred from homology"/>
<feature type="compositionally biased region" description="Polar residues" evidence="7">
    <location>
        <begin position="20"/>
        <end position="42"/>
    </location>
</feature>
<dbReference type="OrthoDB" id="5835829at2759"/>
<dbReference type="GO" id="GO:0016125">
    <property type="term" value="P:sterol metabolic process"/>
    <property type="evidence" value="ECO:0007669"/>
    <property type="project" value="UniProtKB-ARBA"/>
</dbReference>
<feature type="domain" description="Erythromycin biosynthesis protein CIII-like C-terminal" evidence="9">
    <location>
        <begin position="695"/>
        <end position="795"/>
    </location>
</feature>
<keyword evidence="6" id="KW-0443">Lipid metabolism</keyword>
<accession>A0A8T0I8G8</accession>
<dbReference type="PANTHER" id="PTHR48050">
    <property type="entry name" value="STEROL 3-BETA-GLUCOSYLTRANSFERASE"/>
    <property type="match status" value="1"/>
</dbReference>
<dbReference type="Proteomes" id="UP000822688">
    <property type="component" value="Chromosome 4"/>
</dbReference>
<dbReference type="Pfam" id="PF06722">
    <property type="entry name" value="EryCIII-like_C"/>
    <property type="match status" value="1"/>
</dbReference>